<reference evidence="13 14" key="1">
    <citation type="submission" date="2018-02" db="EMBL/GenBank/DDBJ databases">
        <title>Draft genome sequences of Elsinoe sp., causing black scab on jojoba.</title>
        <authorList>
            <person name="Stodart B."/>
            <person name="Jeffress S."/>
            <person name="Ash G."/>
            <person name="Arun Chinnappa K."/>
        </authorList>
    </citation>
    <scope>NUCLEOTIDE SEQUENCE [LARGE SCALE GENOMIC DNA]</scope>
    <source>
        <strain evidence="13 14">Hillstone_2</strain>
    </source>
</reference>
<keyword evidence="4 10" id="KW-0812">Transmembrane</keyword>
<evidence type="ECO:0000256" key="7">
    <source>
        <dbReference type="ARBA" id="ARBA00023065"/>
    </source>
</evidence>
<dbReference type="AlphaFoldDB" id="A0A4U7BDL3"/>
<dbReference type="InterPro" id="IPR053951">
    <property type="entry name" value="K_trans_N"/>
</dbReference>
<sequence>MATIRIADDAKDRHEARQDTQADHDGMTAIERRNTYDLQPLGRSTTVLPEDGIVNIRSNPQPSFLLGRRQSIISSAPDEDPDLRRSSDFGHKQEFKGRYLLWLAYQSVGIIYGDIGTSPLYVYSSTFSEPPTKQNLVGVLSLIIWSMSIMVTLKYVLVILHADNDGEGGSFSTYSLLCRYMNITNRDPREATMVEMKRIKTGELQAAGQKLRSGIERSKFVKRVLQVVGILAVTMVIADGVLTPAQSVLGAIQGIEVVQPGITKPVILGVTNAILIILFAMQPLGISRMTFAFSPIIIIWLAFNAAFGIYNLAMFDATIFKAFNPYFAFDFLTRNGHQGWRQLGGILLSFTGVEALFADLGAFSRQAIQLSWLCYAYPCILLAYIGQAAYISVHPDAYSNPFFNTVPPGMLYPSLVIAILAAIVASQAIITATFQLLAQVMKLSYFPQIKVIHTSKTFHGQLFVPLANWLLMIGCILVASIYNNTTSLGNAYGVCVMFVTFFDTSMVALAAVFVWRWSPLAIFLPWLLIACHDMTYLSSALEKVPLGGWLTLMLSALIAIIFLVWRFGKESQWRAEAEDRFPTSHFIRPGPQGQSNLTERFGSTAMSKIKGLGIFFDKAGETTPTVFSQFALKLTALPDVIVFFHLRPLERPSVRFEERYSVSRLAIPNCYRIVVRFGYNDIIVSNDLAAVIYQQLKTFLETQKNEHSTRTIQEPPPAEKESASADASATLMSVMEVQQLYEAFDHKVLYVVGKEQMKVKPGTSWIRAIFLSAFLWMRENTRV</sequence>
<dbReference type="GO" id="GO:0016020">
    <property type="term" value="C:membrane"/>
    <property type="evidence" value="ECO:0007669"/>
    <property type="project" value="UniProtKB-SubCell"/>
</dbReference>
<evidence type="ECO:0000256" key="3">
    <source>
        <dbReference type="ARBA" id="ARBA00022538"/>
    </source>
</evidence>
<evidence type="ECO:0000259" key="12">
    <source>
        <dbReference type="Pfam" id="PF22776"/>
    </source>
</evidence>
<feature type="transmembrane region" description="Helical" evidence="10">
    <location>
        <begin position="220"/>
        <end position="242"/>
    </location>
</feature>
<evidence type="ECO:0000256" key="4">
    <source>
        <dbReference type="ARBA" id="ARBA00022692"/>
    </source>
</evidence>
<evidence type="ECO:0000256" key="5">
    <source>
        <dbReference type="ARBA" id="ARBA00022958"/>
    </source>
</evidence>
<dbReference type="InterPro" id="IPR003855">
    <property type="entry name" value="K+_transporter"/>
</dbReference>
<dbReference type="EMBL" id="PTQR01000007">
    <property type="protein sequence ID" value="TKX27116.1"/>
    <property type="molecule type" value="Genomic_DNA"/>
</dbReference>
<evidence type="ECO:0000259" key="11">
    <source>
        <dbReference type="Pfam" id="PF02705"/>
    </source>
</evidence>
<dbReference type="Proteomes" id="UP000308133">
    <property type="component" value="Unassembled WGS sequence"/>
</dbReference>
<evidence type="ECO:0000313" key="14">
    <source>
        <dbReference type="Proteomes" id="UP000308133"/>
    </source>
</evidence>
<evidence type="ECO:0000256" key="9">
    <source>
        <dbReference type="SAM" id="MobiDB-lite"/>
    </source>
</evidence>
<feature type="transmembrane region" description="Helical" evidence="10">
    <location>
        <begin position="547"/>
        <end position="565"/>
    </location>
</feature>
<organism evidence="13 14">
    <name type="scientific">Elsinoe australis</name>
    <dbReference type="NCBI Taxonomy" id="40998"/>
    <lineage>
        <taxon>Eukaryota</taxon>
        <taxon>Fungi</taxon>
        <taxon>Dikarya</taxon>
        <taxon>Ascomycota</taxon>
        <taxon>Pezizomycotina</taxon>
        <taxon>Dothideomycetes</taxon>
        <taxon>Dothideomycetidae</taxon>
        <taxon>Myriangiales</taxon>
        <taxon>Elsinoaceae</taxon>
        <taxon>Elsinoe</taxon>
    </lineage>
</organism>
<evidence type="ECO:0000256" key="10">
    <source>
        <dbReference type="SAM" id="Phobius"/>
    </source>
</evidence>
<keyword evidence="7" id="KW-0406">Ion transport</keyword>
<comment type="caution">
    <text evidence="13">The sequence shown here is derived from an EMBL/GenBank/DDBJ whole genome shotgun (WGS) entry which is preliminary data.</text>
</comment>
<feature type="transmembrane region" description="Helical" evidence="10">
    <location>
        <begin position="458"/>
        <end position="479"/>
    </location>
</feature>
<evidence type="ECO:0000256" key="2">
    <source>
        <dbReference type="ARBA" id="ARBA00022448"/>
    </source>
</evidence>
<feature type="transmembrane region" description="Helical" evidence="10">
    <location>
        <begin position="522"/>
        <end position="541"/>
    </location>
</feature>
<feature type="transmembrane region" description="Helical" evidence="10">
    <location>
        <begin position="136"/>
        <end position="157"/>
    </location>
</feature>
<feature type="transmembrane region" description="Helical" evidence="10">
    <location>
        <begin position="491"/>
        <end position="515"/>
    </location>
</feature>
<dbReference type="PANTHER" id="PTHR30540">
    <property type="entry name" value="OSMOTIC STRESS POTASSIUM TRANSPORTER"/>
    <property type="match status" value="1"/>
</dbReference>
<keyword evidence="6 10" id="KW-1133">Transmembrane helix</keyword>
<proteinExistence type="predicted"/>
<dbReference type="NCBIfam" id="TIGR00794">
    <property type="entry name" value="kup"/>
    <property type="match status" value="1"/>
</dbReference>
<dbReference type="PANTHER" id="PTHR30540:SF83">
    <property type="entry name" value="K+ POTASSIUM TRANSPORTER"/>
    <property type="match status" value="1"/>
</dbReference>
<feature type="transmembrane region" description="Helical" evidence="10">
    <location>
        <begin position="411"/>
        <end position="437"/>
    </location>
</feature>
<comment type="subcellular location">
    <subcellularLocation>
        <location evidence="1">Membrane</location>
        <topology evidence="1">Multi-pass membrane protein</topology>
    </subcellularLocation>
</comment>
<dbReference type="Pfam" id="PF02705">
    <property type="entry name" value="K_trans"/>
    <property type="match status" value="1"/>
</dbReference>
<feature type="transmembrane region" description="Helical" evidence="10">
    <location>
        <begin position="340"/>
        <end position="360"/>
    </location>
</feature>
<feature type="transmembrane region" description="Helical" evidence="10">
    <location>
        <begin position="262"/>
        <end position="281"/>
    </location>
</feature>
<evidence type="ECO:0000256" key="1">
    <source>
        <dbReference type="ARBA" id="ARBA00004141"/>
    </source>
</evidence>
<keyword evidence="2" id="KW-0813">Transport</keyword>
<keyword evidence="5" id="KW-0630">Potassium</keyword>
<feature type="transmembrane region" description="Helical" evidence="10">
    <location>
        <begin position="99"/>
        <end position="124"/>
    </location>
</feature>
<name>A0A4U7BDL3_9PEZI</name>
<keyword evidence="3" id="KW-0633">Potassium transport</keyword>
<feature type="domain" description="K+ potassium transporter integral membrane" evidence="11">
    <location>
        <begin position="103"/>
        <end position="587"/>
    </location>
</feature>
<gene>
    <name evidence="13" type="ORF">C1H76_0590</name>
</gene>
<feature type="transmembrane region" description="Helical" evidence="10">
    <location>
        <begin position="372"/>
        <end position="391"/>
    </location>
</feature>
<evidence type="ECO:0000313" key="13">
    <source>
        <dbReference type="EMBL" id="TKX27116.1"/>
    </source>
</evidence>
<feature type="region of interest" description="Disordered" evidence="9">
    <location>
        <begin position="1"/>
        <end position="26"/>
    </location>
</feature>
<keyword evidence="8 10" id="KW-0472">Membrane</keyword>
<accession>A0A4U7BDL3</accession>
<protein>
    <submittedName>
        <fullName evidence="13">Potassium transporter-1</fullName>
    </submittedName>
</protein>
<feature type="domain" description="K+ potassium transporter C-terminal" evidence="12">
    <location>
        <begin position="610"/>
        <end position="782"/>
    </location>
</feature>
<dbReference type="GO" id="GO:0015079">
    <property type="term" value="F:potassium ion transmembrane transporter activity"/>
    <property type="evidence" value="ECO:0007669"/>
    <property type="project" value="InterPro"/>
</dbReference>
<dbReference type="Pfam" id="PF22776">
    <property type="entry name" value="K_trans_C"/>
    <property type="match status" value="1"/>
</dbReference>
<evidence type="ECO:0000256" key="6">
    <source>
        <dbReference type="ARBA" id="ARBA00022989"/>
    </source>
</evidence>
<feature type="transmembrane region" description="Helical" evidence="10">
    <location>
        <begin position="293"/>
        <end position="320"/>
    </location>
</feature>
<feature type="region of interest" description="Disordered" evidence="9">
    <location>
        <begin position="704"/>
        <end position="723"/>
    </location>
</feature>
<dbReference type="InterPro" id="IPR053952">
    <property type="entry name" value="K_trans_C"/>
</dbReference>
<evidence type="ECO:0000256" key="8">
    <source>
        <dbReference type="ARBA" id="ARBA00023136"/>
    </source>
</evidence>